<feature type="region of interest" description="Disordered" evidence="2">
    <location>
        <begin position="1"/>
        <end position="22"/>
    </location>
</feature>
<dbReference type="PROSITE" id="PS50217">
    <property type="entry name" value="BZIP"/>
    <property type="match status" value="1"/>
</dbReference>
<feature type="region of interest" description="Disordered" evidence="2">
    <location>
        <begin position="83"/>
        <end position="105"/>
    </location>
</feature>
<reference evidence="5" key="1">
    <citation type="submission" date="2013-05" db="EMBL/GenBank/DDBJ databases">
        <title>The Genome sequence of Mucor circinelloides f. circinelloides 1006PhL.</title>
        <authorList>
            <consortium name="The Broad Institute Genomics Platform"/>
            <person name="Cuomo C."/>
            <person name="Earl A."/>
            <person name="Findley K."/>
            <person name="Lee S.C."/>
            <person name="Walker B."/>
            <person name="Young S."/>
            <person name="Zeng Q."/>
            <person name="Gargeya S."/>
            <person name="Fitzgerald M."/>
            <person name="Haas B."/>
            <person name="Abouelleil A."/>
            <person name="Allen A.W."/>
            <person name="Alvarado L."/>
            <person name="Arachchi H.M."/>
            <person name="Berlin A.M."/>
            <person name="Chapman S.B."/>
            <person name="Gainer-Dewar J."/>
            <person name="Goldberg J."/>
            <person name="Griggs A."/>
            <person name="Gujja S."/>
            <person name="Hansen M."/>
            <person name="Howarth C."/>
            <person name="Imamovic A."/>
            <person name="Ireland A."/>
            <person name="Larimer J."/>
            <person name="McCowan C."/>
            <person name="Murphy C."/>
            <person name="Pearson M."/>
            <person name="Poon T.W."/>
            <person name="Priest M."/>
            <person name="Roberts A."/>
            <person name="Saif S."/>
            <person name="Shea T."/>
            <person name="Sisk P."/>
            <person name="Sykes S."/>
            <person name="Wortman J."/>
            <person name="Nusbaum C."/>
            <person name="Birren B."/>
        </authorList>
    </citation>
    <scope>NUCLEOTIDE SEQUENCE [LARGE SCALE GENOMIC DNA]</scope>
    <source>
        <strain evidence="5">1006PhL</strain>
    </source>
</reference>
<feature type="compositionally biased region" description="Basic and acidic residues" evidence="2">
    <location>
        <begin position="84"/>
        <end position="95"/>
    </location>
</feature>
<keyword evidence="1" id="KW-0175">Coiled coil</keyword>
<dbReference type="SMART" id="SM00338">
    <property type="entry name" value="BRLZ"/>
    <property type="match status" value="1"/>
</dbReference>
<dbReference type="VEuPathDB" id="FungiDB:HMPREF1544_05318"/>
<gene>
    <name evidence="4" type="ORF">HMPREF1544_05318</name>
</gene>
<feature type="coiled-coil region" evidence="1">
    <location>
        <begin position="206"/>
        <end position="240"/>
    </location>
</feature>
<protein>
    <recommendedName>
        <fullName evidence="3">BZIP domain-containing protein</fullName>
    </recommendedName>
</protein>
<accession>S2JCD8</accession>
<dbReference type="Gene3D" id="3.30.160.60">
    <property type="entry name" value="Classic Zinc Finger"/>
    <property type="match status" value="1"/>
</dbReference>
<evidence type="ECO:0000313" key="5">
    <source>
        <dbReference type="Proteomes" id="UP000014254"/>
    </source>
</evidence>
<dbReference type="CDD" id="cd12193">
    <property type="entry name" value="bZIP_GCN4"/>
    <property type="match status" value="1"/>
</dbReference>
<dbReference type="EMBL" id="KE123960">
    <property type="protein sequence ID" value="EPB87911.1"/>
    <property type="molecule type" value="Genomic_DNA"/>
</dbReference>
<dbReference type="Pfam" id="PF07716">
    <property type="entry name" value="bZIP_2"/>
    <property type="match status" value="1"/>
</dbReference>
<dbReference type="OrthoDB" id="2257100at2759"/>
<dbReference type="OMA" id="NEDTHNT"/>
<dbReference type="SUPFAM" id="SSF57959">
    <property type="entry name" value="Leucine zipper domain"/>
    <property type="match status" value="1"/>
</dbReference>
<name>S2JCD8_MUCC1</name>
<keyword evidence="5" id="KW-1185">Reference proteome</keyword>
<evidence type="ECO:0000259" key="3">
    <source>
        <dbReference type="PROSITE" id="PS50217"/>
    </source>
</evidence>
<dbReference type="STRING" id="1220926.S2JCD8"/>
<dbReference type="GO" id="GO:0003700">
    <property type="term" value="F:DNA-binding transcription factor activity"/>
    <property type="evidence" value="ECO:0007669"/>
    <property type="project" value="InterPro"/>
</dbReference>
<evidence type="ECO:0000313" key="4">
    <source>
        <dbReference type="EMBL" id="EPB87911.1"/>
    </source>
</evidence>
<evidence type="ECO:0000256" key="1">
    <source>
        <dbReference type="SAM" id="Coils"/>
    </source>
</evidence>
<organism evidence="4 5">
    <name type="scientific">Mucor circinelloides f. circinelloides (strain 1006PhL)</name>
    <name type="common">Mucormycosis agent</name>
    <name type="synonym">Calyptromyces circinelloides</name>
    <dbReference type="NCBI Taxonomy" id="1220926"/>
    <lineage>
        <taxon>Eukaryota</taxon>
        <taxon>Fungi</taxon>
        <taxon>Fungi incertae sedis</taxon>
        <taxon>Mucoromycota</taxon>
        <taxon>Mucoromycotina</taxon>
        <taxon>Mucoromycetes</taxon>
        <taxon>Mucorales</taxon>
        <taxon>Mucorineae</taxon>
        <taxon>Mucoraceae</taxon>
        <taxon>Mucor</taxon>
    </lineage>
</organism>
<sequence>MSASNKNDSIHTTTPATTWGLDSNTLDDWLENDLKQSSLFQCRKSTTTTTIKHNEDTHNTTNNNNAKKCSLKNLLAHDNGPQIKQEEQEPTKESIKSNADNKPLPPHLIPIIKVYSLLNTIRQNEQLAKEKQYIKKRLYATPPPPSPVLSTISSNNDVNCNSDYHQTTPVTKKKRGNNRPPVDMVVKRQRNTDAARRSRLRKAIKMETLEKRVDVLKTDNERLRVQVAVLETEVTHATEKEQRNRQRVLELEAQLAVAHKQLVEEYK</sequence>
<dbReference type="Proteomes" id="UP000014254">
    <property type="component" value="Unassembled WGS sequence"/>
</dbReference>
<evidence type="ECO:0000256" key="2">
    <source>
        <dbReference type="SAM" id="MobiDB-lite"/>
    </source>
</evidence>
<dbReference type="InterPro" id="IPR004827">
    <property type="entry name" value="bZIP"/>
</dbReference>
<dbReference type="InterPro" id="IPR046347">
    <property type="entry name" value="bZIP_sf"/>
</dbReference>
<feature type="domain" description="BZIP" evidence="3">
    <location>
        <begin position="187"/>
        <end position="234"/>
    </location>
</feature>
<dbReference type="AlphaFoldDB" id="S2JCD8"/>
<dbReference type="PROSITE" id="PS00036">
    <property type="entry name" value="BZIP_BASIC"/>
    <property type="match status" value="1"/>
</dbReference>
<proteinExistence type="predicted"/>
<dbReference type="InParanoid" id="S2JCD8"/>